<accession>A0A9D4LF75</accession>
<dbReference type="AlphaFoldDB" id="A0A9D4LF75"/>
<reference evidence="2" key="2">
    <citation type="submission" date="2020-11" db="EMBL/GenBank/DDBJ databases">
        <authorList>
            <person name="McCartney M.A."/>
            <person name="Auch B."/>
            <person name="Kono T."/>
            <person name="Mallez S."/>
            <person name="Becker A."/>
            <person name="Gohl D.M."/>
            <person name="Silverstein K.A.T."/>
            <person name="Koren S."/>
            <person name="Bechman K.B."/>
            <person name="Herman A."/>
            <person name="Abrahante J.E."/>
            <person name="Garbe J."/>
        </authorList>
    </citation>
    <scope>NUCLEOTIDE SEQUENCE</scope>
    <source>
        <strain evidence="2">Duluth1</strain>
        <tissue evidence="2">Whole animal</tissue>
    </source>
</reference>
<evidence type="ECO:0000256" key="1">
    <source>
        <dbReference type="SAM" id="MobiDB-lite"/>
    </source>
</evidence>
<dbReference type="EMBL" id="JAIWYP010000003">
    <property type="protein sequence ID" value="KAH3857435.1"/>
    <property type="molecule type" value="Genomic_DNA"/>
</dbReference>
<comment type="caution">
    <text evidence="2">The sequence shown here is derived from an EMBL/GenBank/DDBJ whole genome shotgun (WGS) entry which is preliminary data.</text>
</comment>
<feature type="compositionally biased region" description="Polar residues" evidence="1">
    <location>
        <begin position="39"/>
        <end position="51"/>
    </location>
</feature>
<keyword evidence="3" id="KW-1185">Reference proteome</keyword>
<feature type="compositionally biased region" description="Basic and acidic residues" evidence="1">
    <location>
        <begin position="91"/>
        <end position="100"/>
    </location>
</feature>
<dbReference type="Proteomes" id="UP000828390">
    <property type="component" value="Unassembled WGS sequence"/>
</dbReference>
<protein>
    <submittedName>
        <fullName evidence="2">Uncharacterized protein</fullName>
    </submittedName>
</protein>
<evidence type="ECO:0000313" key="3">
    <source>
        <dbReference type="Proteomes" id="UP000828390"/>
    </source>
</evidence>
<organism evidence="2 3">
    <name type="scientific">Dreissena polymorpha</name>
    <name type="common">Zebra mussel</name>
    <name type="synonym">Mytilus polymorpha</name>
    <dbReference type="NCBI Taxonomy" id="45954"/>
    <lineage>
        <taxon>Eukaryota</taxon>
        <taxon>Metazoa</taxon>
        <taxon>Spiralia</taxon>
        <taxon>Lophotrochozoa</taxon>
        <taxon>Mollusca</taxon>
        <taxon>Bivalvia</taxon>
        <taxon>Autobranchia</taxon>
        <taxon>Heteroconchia</taxon>
        <taxon>Euheterodonta</taxon>
        <taxon>Imparidentia</taxon>
        <taxon>Neoheterodontei</taxon>
        <taxon>Myida</taxon>
        <taxon>Dreissenoidea</taxon>
        <taxon>Dreissenidae</taxon>
        <taxon>Dreissena</taxon>
    </lineage>
</organism>
<name>A0A9D4LF75_DREPO</name>
<gene>
    <name evidence="2" type="ORF">DPMN_100042</name>
</gene>
<feature type="compositionally biased region" description="Polar residues" evidence="1">
    <location>
        <begin position="1"/>
        <end position="13"/>
    </location>
</feature>
<reference evidence="2" key="1">
    <citation type="journal article" date="2019" name="bioRxiv">
        <title>The Genome of the Zebra Mussel, Dreissena polymorpha: A Resource for Invasive Species Research.</title>
        <authorList>
            <person name="McCartney M.A."/>
            <person name="Auch B."/>
            <person name="Kono T."/>
            <person name="Mallez S."/>
            <person name="Zhang Y."/>
            <person name="Obille A."/>
            <person name="Becker A."/>
            <person name="Abrahante J.E."/>
            <person name="Garbe J."/>
            <person name="Badalamenti J.P."/>
            <person name="Herman A."/>
            <person name="Mangelson H."/>
            <person name="Liachko I."/>
            <person name="Sullivan S."/>
            <person name="Sone E.D."/>
            <person name="Koren S."/>
            <person name="Silverstein K.A.T."/>
            <person name="Beckman K.B."/>
            <person name="Gohl D.M."/>
        </authorList>
    </citation>
    <scope>NUCLEOTIDE SEQUENCE</scope>
    <source>
        <strain evidence="2">Duluth1</strain>
        <tissue evidence="2">Whole animal</tissue>
    </source>
</reference>
<feature type="region of interest" description="Disordered" evidence="1">
    <location>
        <begin position="1"/>
        <end position="107"/>
    </location>
</feature>
<proteinExistence type="predicted"/>
<evidence type="ECO:0000313" key="2">
    <source>
        <dbReference type="EMBL" id="KAH3857435.1"/>
    </source>
</evidence>
<sequence length="107" mass="12560">MKRTINTNHQTHPLNVENHDRQQVQSAPTYQFPKVSEQPPHSRNNSTFSNDTTKRKERPENIISFETPNKFSILFNKEEPGRTTQCKRKERSPLDSETIPKRLLPSF</sequence>